<keyword evidence="6" id="KW-0689">Ribosomal protein</keyword>
<feature type="transmembrane region" description="Helical" evidence="10">
    <location>
        <begin position="229"/>
        <end position="249"/>
    </location>
</feature>
<gene>
    <name evidence="11" type="ORF">CYNAS_LOCUS12694</name>
</gene>
<keyword evidence="7 10" id="KW-1133">Transmembrane helix</keyword>
<keyword evidence="4" id="KW-1003">Cell membrane</keyword>
<keyword evidence="8 10" id="KW-0472">Membrane</keyword>
<keyword evidence="5 10" id="KW-0812">Transmembrane</keyword>
<dbReference type="Pfam" id="PF01235">
    <property type="entry name" value="Na_Ala_symp"/>
    <property type="match status" value="2"/>
</dbReference>
<keyword evidence="3" id="KW-0813">Transport</keyword>
<feature type="transmembrane region" description="Helical" evidence="10">
    <location>
        <begin position="173"/>
        <end position="192"/>
    </location>
</feature>
<feature type="transmembrane region" description="Helical" evidence="10">
    <location>
        <begin position="108"/>
        <end position="126"/>
    </location>
</feature>
<dbReference type="InterPro" id="IPR001463">
    <property type="entry name" value="Na/Ala_symport"/>
</dbReference>
<evidence type="ECO:0000256" key="6">
    <source>
        <dbReference type="ARBA" id="ARBA00022980"/>
    </source>
</evidence>
<evidence type="ECO:0000256" key="3">
    <source>
        <dbReference type="ARBA" id="ARBA00022448"/>
    </source>
</evidence>
<dbReference type="GO" id="GO:0005283">
    <property type="term" value="F:amino acid:sodium symporter activity"/>
    <property type="evidence" value="ECO:0007669"/>
    <property type="project" value="InterPro"/>
</dbReference>
<dbReference type="Gene3D" id="4.10.830.10">
    <property type="entry name" value="30s Ribosomal Protein S14, Chain N"/>
    <property type="match status" value="1"/>
</dbReference>
<evidence type="ECO:0000256" key="5">
    <source>
        <dbReference type="ARBA" id="ARBA00022692"/>
    </source>
</evidence>
<accession>A0AA36M753</accession>
<dbReference type="GO" id="GO:0005840">
    <property type="term" value="C:ribosome"/>
    <property type="evidence" value="ECO:0007669"/>
    <property type="project" value="UniProtKB-KW"/>
</dbReference>
<proteinExistence type="inferred from homology"/>
<dbReference type="PANTHER" id="PTHR30330">
    <property type="entry name" value="AGSS FAMILY TRANSPORTER, SODIUM-ALANINE"/>
    <property type="match status" value="1"/>
</dbReference>
<protein>
    <recommendedName>
        <fullName evidence="13">Amino acid carrier protein</fullName>
    </recommendedName>
</protein>
<dbReference type="AlphaFoldDB" id="A0AA36M753"/>
<evidence type="ECO:0000256" key="4">
    <source>
        <dbReference type="ARBA" id="ARBA00022475"/>
    </source>
</evidence>
<feature type="transmembrane region" description="Helical" evidence="10">
    <location>
        <begin position="315"/>
        <end position="336"/>
    </location>
</feature>
<dbReference type="EMBL" id="CATQJL010000252">
    <property type="protein sequence ID" value="CAJ0600711.1"/>
    <property type="molecule type" value="Genomic_DNA"/>
</dbReference>
<sequence>MIEKWKKNEENPKFKVRQHNRCKICGRPHGYIRLIQLRLIKETIRVIMEKPADKDGVSSFQALMVSTASRVGTGNIVGVASAICLGGFGAIFWMWSTFSPYSFYNPDVTPSVIGAVLAVLVGWCLFGGGKRVVKTASILVPFMGLLYVVVSAIVVILHVDMLPQVFAQIFNEAFDLEAIFGGFTGSCVMFGIKRGLYSNEAGVGSAPNAAAAADVTHPVKQGLVQMFSVFIDTMLLCTATAFVCMTSGITTNPDMAGAPYVQAALAETLGDAALYYLTIAMILFAFTTLLGNLFYVDNCLAYILGHEPSKAFMTVYRIIACIVIFVGAGAKMGLLWDIADVTMGFMAIINIPYYHYIGWYCYQGT</sequence>
<feature type="transmembrane region" description="Helical" evidence="10">
    <location>
        <begin position="273"/>
        <end position="295"/>
    </location>
</feature>
<reference evidence="11" key="1">
    <citation type="submission" date="2023-07" db="EMBL/GenBank/DDBJ databases">
        <authorList>
            <consortium name="CYATHOMIX"/>
        </authorList>
    </citation>
    <scope>NUCLEOTIDE SEQUENCE</scope>
    <source>
        <strain evidence="11">N/A</strain>
    </source>
</reference>
<keyword evidence="9" id="KW-0687">Ribonucleoprotein</keyword>
<evidence type="ECO:0000256" key="2">
    <source>
        <dbReference type="ARBA" id="ARBA00009083"/>
    </source>
</evidence>
<evidence type="ECO:0000256" key="8">
    <source>
        <dbReference type="ARBA" id="ARBA00023136"/>
    </source>
</evidence>
<evidence type="ECO:0000313" key="11">
    <source>
        <dbReference type="EMBL" id="CAJ0600711.1"/>
    </source>
</evidence>
<comment type="subcellular location">
    <subcellularLocation>
        <location evidence="1">Cell membrane</location>
        <topology evidence="1">Multi-pass membrane protein</topology>
    </subcellularLocation>
</comment>
<keyword evidence="12" id="KW-1185">Reference proteome</keyword>
<dbReference type="InterPro" id="IPR001209">
    <property type="entry name" value="Ribosomal_uS14"/>
</dbReference>
<dbReference type="GO" id="GO:0006412">
    <property type="term" value="P:translation"/>
    <property type="evidence" value="ECO:0007669"/>
    <property type="project" value="InterPro"/>
</dbReference>
<evidence type="ECO:0000256" key="9">
    <source>
        <dbReference type="ARBA" id="ARBA00023274"/>
    </source>
</evidence>
<name>A0AA36M753_CYLNA</name>
<dbReference type="GO" id="GO:0003735">
    <property type="term" value="F:structural constituent of ribosome"/>
    <property type="evidence" value="ECO:0007669"/>
    <property type="project" value="InterPro"/>
</dbReference>
<dbReference type="InterPro" id="IPR043140">
    <property type="entry name" value="Ribosomal_uS14_sf"/>
</dbReference>
<evidence type="ECO:0008006" key="13">
    <source>
        <dbReference type="Google" id="ProtNLM"/>
    </source>
</evidence>
<comment type="similarity">
    <text evidence="2">Belongs to the universal ribosomal protein uS14 family.</text>
</comment>
<dbReference type="GO" id="GO:1990904">
    <property type="term" value="C:ribonucleoprotein complex"/>
    <property type="evidence" value="ECO:0007669"/>
    <property type="project" value="UniProtKB-KW"/>
</dbReference>
<dbReference type="GO" id="GO:0005886">
    <property type="term" value="C:plasma membrane"/>
    <property type="evidence" value="ECO:0007669"/>
    <property type="project" value="UniProtKB-SubCell"/>
</dbReference>
<evidence type="ECO:0000256" key="1">
    <source>
        <dbReference type="ARBA" id="ARBA00004651"/>
    </source>
</evidence>
<feature type="transmembrane region" description="Helical" evidence="10">
    <location>
        <begin position="342"/>
        <end position="362"/>
    </location>
</feature>
<organism evidence="11 12">
    <name type="scientific">Cylicocyclus nassatus</name>
    <name type="common">Nematode worm</name>
    <dbReference type="NCBI Taxonomy" id="53992"/>
    <lineage>
        <taxon>Eukaryota</taxon>
        <taxon>Metazoa</taxon>
        <taxon>Ecdysozoa</taxon>
        <taxon>Nematoda</taxon>
        <taxon>Chromadorea</taxon>
        <taxon>Rhabditida</taxon>
        <taxon>Rhabditina</taxon>
        <taxon>Rhabditomorpha</taxon>
        <taxon>Strongyloidea</taxon>
        <taxon>Strongylidae</taxon>
        <taxon>Cylicocyclus</taxon>
    </lineage>
</organism>
<feature type="transmembrane region" description="Helical" evidence="10">
    <location>
        <begin position="76"/>
        <end position="96"/>
    </location>
</feature>
<dbReference type="Pfam" id="PF00253">
    <property type="entry name" value="Ribosomal_S14"/>
    <property type="match status" value="1"/>
</dbReference>
<dbReference type="Proteomes" id="UP001176961">
    <property type="component" value="Unassembled WGS sequence"/>
</dbReference>
<evidence type="ECO:0000256" key="10">
    <source>
        <dbReference type="SAM" id="Phobius"/>
    </source>
</evidence>
<feature type="transmembrane region" description="Helical" evidence="10">
    <location>
        <begin position="138"/>
        <end position="161"/>
    </location>
</feature>
<evidence type="ECO:0000313" key="12">
    <source>
        <dbReference type="Proteomes" id="UP001176961"/>
    </source>
</evidence>
<comment type="caution">
    <text evidence="11">The sequence shown here is derived from an EMBL/GenBank/DDBJ whole genome shotgun (WGS) entry which is preliminary data.</text>
</comment>
<evidence type="ECO:0000256" key="7">
    <source>
        <dbReference type="ARBA" id="ARBA00022989"/>
    </source>
</evidence>
<dbReference type="PANTHER" id="PTHR30330:SF1">
    <property type="entry name" value="AMINO-ACID CARRIER PROTEIN ALST"/>
    <property type="match status" value="1"/>
</dbReference>